<dbReference type="PANTHER" id="PTHR32347:SF23">
    <property type="entry name" value="BLL5650 PROTEIN"/>
    <property type="match status" value="1"/>
</dbReference>
<feature type="coiled-coil region" evidence="3">
    <location>
        <begin position="65"/>
        <end position="99"/>
    </location>
</feature>
<evidence type="ECO:0000313" key="6">
    <source>
        <dbReference type="Proteomes" id="UP000317318"/>
    </source>
</evidence>
<evidence type="ECO:0000313" key="5">
    <source>
        <dbReference type="EMBL" id="QDT36145.1"/>
    </source>
</evidence>
<dbReference type="EMBL" id="CP036268">
    <property type="protein sequence ID" value="QDT36145.1"/>
    <property type="molecule type" value="Genomic_DNA"/>
</dbReference>
<dbReference type="RefSeq" id="WP_310820981.1">
    <property type="nucleotide sequence ID" value="NZ_CP036268.1"/>
</dbReference>
<evidence type="ECO:0000256" key="3">
    <source>
        <dbReference type="SAM" id="Coils"/>
    </source>
</evidence>
<evidence type="ECO:0000256" key="4">
    <source>
        <dbReference type="SAM" id="MobiDB-lite"/>
    </source>
</evidence>
<name>A0A517QWV2_9PLAN</name>
<feature type="region of interest" description="Disordered" evidence="4">
    <location>
        <begin position="472"/>
        <end position="532"/>
    </location>
</feature>
<keyword evidence="6" id="KW-1185">Reference proteome</keyword>
<protein>
    <submittedName>
        <fullName evidence="5">Multidrug resistance protein MdtA</fullName>
    </submittedName>
</protein>
<reference evidence="5 6" key="1">
    <citation type="submission" date="2019-02" db="EMBL/GenBank/DDBJ databases">
        <title>Deep-cultivation of Planctomycetes and their phenomic and genomic characterization uncovers novel biology.</title>
        <authorList>
            <person name="Wiegand S."/>
            <person name="Jogler M."/>
            <person name="Boedeker C."/>
            <person name="Pinto D."/>
            <person name="Vollmers J."/>
            <person name="Rivas-Marin E."/>
            <person name="Kohn T."/>
            <person name="Peeters S.H."/>
            <person name="Heuer A."/>
            <person name="Rast P."/>
            <person name="Oberbeckmann S."/>
            <person name="Bunk B."/>
            <person name="Jeske O."/>
            <person name="Meyerdierks A."/>
            <person name="Storesund J.E."/>
            <person name="Kallscheuer N."/>
            <person name="Luecker S."/>
            <person name="Lage O.M."/>
            <person name="Pohl T."/>
            <person name="Merkel B.J."/>
            <person name="Hornburger P."/>
            <person name="Mueller R.-W."/>
            <person name="Bruemmer F."/>
            <person name="Labrenz M."/>
            <person name="Spormann A.M."/>
            <person name="Op den Camp H."/>
            <person name="Overmann J."/>
            <person name="Amann R."/>
            <person name="Jetten M.S.M."/>
            <person name="Mascher T."/>
            <person name="Medema M.H."/>
            <person name="Devos D.P."/>
            <person name="Kaster A.-K."/>
            <person name="Ovreas L."/>
            <person name="Rohde M."/>
            <person name="Galperin M.Y."/>
            <person name="Jogler C."/>
        </authorList>
    </citation>
    <scope>NUCLEOTIDE SEQUENCE [LARGE SCALE GENOMIC DNA]</scope>
    <source>
        <strain evidence="5 6">Pan189</strain>
    </source>
</reference>
<dbReference type="AlphaFoldDB" id="A0A517QWV2"/>
<accession>A0A517QWV2</accession>
<gene>
    <name evidence="5" type="primary">mdtA_2</name>
    <name evidence="5" type="ORF">Pan189_05000</name>
</gene>
<feature type="compositionally biased region" description="Basic and acidic residues" evidence="4">
    <location>
        <begin position="523"/>
        <end position="532"/>
    </location>
</feature>
<dbReference type="KEGG" id="svp:Pan189_05000"/>
<feature type="coiled-coil region" evidence="3">
    <location>
        <begin position="130"/>
        <end position="253"/>
    </location>
</feature>
<evidence type="ECO:0000256" key="1">
    <source>
        <dbReference type="ARBA" id="ARBA00004196"/>
    </source>
</evidence>
<dbReference type="GO" id="GO:0030313">
    <property type="term" value="C:cell envelope"/>
    <property type="evidence" value="ECO:0007669"/>
    <property type="project" value="UniProtKB-SubCell"/>
</dbReference>
<sequence length="532" mass="59732">MDNTKFLTAAAERKPFRITVREQGTLDSLNSSVLRSEVEGSTVILSIVPEGTPVEEGDIVCELDVAGLREREKEQQIKVTQAEADLTKSQEDLEIQKRQNESDFAAANLAYELAQLDLRKYKEGEYLQSLREVEGESQIAQEELTRATEVYEFTKRLSRKGYKSQSEVEAARIAVLKAENELETADEKQRVLEDFEYERSVKELDEVAAESIRELDRVKRQARAAIAQFKAEFEANELKLEVEQEQLANFRRQLEASVMRAPQRGEVVYSQERNYRSNSELMGEGTTVRERQIICKIPDLTRMKVDARVHESMITLISKDLPVDIRIDAFPEYVFRGTVTNVSSVPVAASWYRPDLKEYEVEIGLDPSSVPPEVELKARLSVEVEIIVEARDDVLQVPMQSVVAIGPEHIIYRLGPDGPVRQGVEVGAVNDSKIEILQGIEAGERVILNPRTQFADEISELAVAARETASQLLDEERNADVERQKSADVPSEIRTRAGPRQEVKTEGAAAANTDKSSPAGKRSKSEPAEKKS</sequence>
<evidence type="ECO:0000256" key="2">
    <source>
        <dbReference type="ARBA" id="ARBA00023054"/>
    </source>
</evidence>
<proteinExistence type="predicted"/>
<dbReference type="InterPro" id="IPR050465">
    <property type="entry name" value="UPF0194_transport"/>
</dbReference>
<dbReference type="PANTHER" id="PTHR32347">
    <property type="entry name" value="EFFLUX SYSTEM COMPONENT YKNX-RELATED"/>
    <property type="match status" value="1"/>
</dbReference>
<dbReference type="Proteomes" id="UP000317318">
    <property type="component" value="Chromosome"/>
</dbReference>
<comment type="subcellular location">
    <subcellularLocation>
        <location evidence="1">Cell envelope</location>
    </subcellularLocation>
</comment>
<dbReference type="Gene3D" id="2.40.30.170">
    <property type="match status" value="1"/>
</dbReference>
<dbReference type="Gene3D" id="2.40.420.20">
    <property type="match status" value="1"/>
</dbReference>
<keyword evidence="2 3" id="KW-0175">Coiled coil</keyword>
<feature type="compositionally biased region" description="Basic and acidic residues" evidence="4">
    <location>
        <begin position="474"/>
        <end position="505"/>
    </location>
</feature>
<organism evidence="5 6">
    <name type="scientific">Stratiformator vulcanicus</name>
    <dbReference type="NCBI Taxonomy" id="2527980"/>
    <lineage>
        <taxon>Bacteria</taxon>
        <taxon>Pseudomonadati</taxon>
        <taxon>Planctomycetota</taxon>
        <taxon>Planctomycetia</taxon>
        <taxon>Planctomycetales</taxon>
        <taxon>Planctomycetaceae</taxon>
        <taxon>Stratiformator</taxon>
    </lineage>
</organism>